<dbReference type="InterPro" id="IPR004843">
    <property type="entry name" value="Calcineurin-like_PHP"/>
</dbReference>
<evidence type="ECO:0000259" key="1">
    <source>
        <dbReference type="Pfam" id="PF00149"/>
    </source>
</evidence>
<accession>A0A7C4RZW2</accession>
<gene>
    <name evidence="3" type="ORF">ENT72_06680</name>
    <name evidence="2" type="ORF">ENU12_04910</name>
</gene>
<sequence length="382" mass="43827">MSENTTLGVIIHVYATKEQHNHIEVIAMRILHTSDLHLRTDTFERWEALELIVNKAKDNSVDVLVICGDLFDSKEDAIKSYERLRKIFSEAPFQTLILPGNHDETFYEDGLYLGNNVTIISSENNVFELSDARIIAVPFKKECSSSKETVKVIHEANTHTSHTKPNILLFHGELIAPFYESDDFGERGRYMPIDLNIFKSLNFQYILAGHFHTKLSILKTSDKFFIYSGSPVSITKKERGKRKVDLLEVGKEPEELEIESFYYEELEIRLGIFDEENPVDKFIEKLKSLNIPANCSPIFKVTGHFDGAKYNLSESELNSKLQVLAKNFNPKSEVEFLAKDLGRLSNNPIFEKILKKVGKINDEELDEEGKRQLIEIFINAMM</sequence>
<dbReference type="Gene3D" id="3.60.21.10">
    <property type="match status" value="1"/>
</dbReference>
<dbReference type="PANTHER" id="PTHR30337">
    <property type="entry name" value="COMPONENT OF ATP-DEPENDENT DSDNA EXONUCLEASE"/>
    <property type="match status" value="1"/>
</dbReference>
<proteinExistence type="predicted"/>
<dbReference type="SUPFAM" id="SSF56300">
    <property type="entry name" value="Metallo-dependent phosphatases"/>
    <property type="match status" value="1"/>
</dbReference>
<name>A0A7C4RZW2_FERPE</name>
<dbReference type="InterPro" id="IPR050535">
    <property type="entry name" value="DNA_Repair-Maintenance_Comp"/>
</dbReference>
<dbReference type="OrthoDB" id="9773856at2"/>
<organism evidence="3">
    <name type="scientific">Fervidobacterium pennivorans</name>
    <dbReference type="NCBI Taxonomy" id="93466"/>
    <lineage>
        <taxon>Bacteria</taxon>
        <taxon>Thermotogati</taxon>
        <taxon>Thermotogota</taxon>
        <taxon>Thermotogae</taxon>
        <taxon>Thermotogales</taxon>
        <taxon>Fervidobacteriaceae</taxon>
        <taxon>Fervidobacterium</taxon>
    </lineage>
</organism>
<dbReference type="EMBL" id="DTBH01000113">
    <property type="protein sequence ID" value="HGQ77243.1"/>
    <property type="molecule type" value="Genomic_DNA"/>
</dbReference>
<dbReference type="AlphaFoldDB" id="A0A7C4RZW2"/>
<protein>
    <recommendedName>
        <fullName evidence="1">Calcineurin-like phosphoesterase domain-containing protein</fullName>
    </recommendedName>
</protein>
<feature type="domain" description="Calcineurin-like phosphoesterase" evidence="1">
    <location>
        <begin position="28"/>
        <end position="213"/>
    </location>
</feature>
<comment type="caution">
    <text evidence="3">The sequence shown here is derived from an EMBL/GenBank/DDBJ whole genome shotgun (WGS) entry which is preliminary data.</text>
</comment>
<evidence type="ECO:0000313" key="2">
    <source>
        <dbReference type="EMBL" id="HGQ77243.1"/>
    </source>
</evidence>
<dbReference type="GO" id="GO:0016787">
    <property type="term" value="F:hydrolase activity"/>
    <property type="evidence" value="ECO:0007669"/>
    <property type="project" value="InterPro"/>
</dbReference>
<dbReference type="Pfam" id="PF00149">
    <property type="entry name" value="Metallophos"/>
    <property type="match status" value="1"/>
</dbReference>
<evidence type="ECO:0000313" key="3">
    <source>
        <dbReference type="EMBL" id="HGU42581.1"/>
    </source>
</evidence>
<reference evidence="3" key="1">
    <citation type="journal article" date="2020" name="mSystems">
        <title>Genome- and Community-Level Interaction Insights into Carbon Utilization and Element Cycling Functions of Hydrothermarchaeota in Hydrothermal Sediment.</title>
        <authorList>
            <person name="Zhou Z."/>
            <person name="Liu Y."/>
            <person name="Xu W."/>
            <person name="Pan J."/>
            <person name="Luo Z.H."/>
            <person name="Li M."/>
        </authorList>
    </citation>
    <scope>NUCLEOTIDE SEQUENCE [LARGE SCALE GENOMIC DNA]</scope>
    <source>
        <strain evidence="3">SpSt-604</strain>
        <strain evidence="2">SpSt-640</strain>
    </source>
</reference>
<dbReference type="InterPro" id="IPR029052">
    <property type="entry name" value="Metallo-depent_PP-like"/>
</dbReference>
<dbReference type="EMBL" id="DSZT01000211">
    <property type="protein sequence ID" value="HGU42581.1"/>
    <property type="molecule type" value="Genomic_DNA"/>
</dbReference>